<dbReference type="EMBL" id="CAJFDH010000004">
    <property type="protein sequence ID" value="CAD5218137.1"/>
    <property type="molecule type" value="Genomic_DNA"/>
</dbReference>
<evidence type="ECO:0000259" key="1">
    <source>
        <dbReference type="PROSITE" id="PS51767"/>
    </source>
</evidence>
<dbReference type="OrthoDB" id="10462060at2759"/>
<dbReference type="Gene3D" id="2.40.70.10">
    <property type="entry name" value="Acid Proteases"/>
    <property type="match status" value="2"/>
</dbReference>
<organism evidence="2 3">
    <name type="scientific">Bursaphelenchus okinawaensis</name>
    <dbReference type="NCBI Taxonomy" id="465554"/>
    <lineage>
        <taxon>Eukaryota</taxon>
        <taxon>Metazoa</taxon>
        <taxon>Ecdysozoa</taxon>
        <taxon>Nematoda</taxon>
        <taxon>Chromadorea</taxon>
        <taxon>Rhabditida</taxon>
        <taxon>Tylenchina</taxon>
        <taxon>Tylenchomorpha</taxon>
        <taxon>Aphelenchoidea</taxon>
        <taxon>Aphelenchoididae</taxon>
        <taxon>Bursaphelenchus</taxon>
    </lineage>
</organism>
<dbReference type="Proteomes" id="UP000783686">
    <property type="component" value="Unassembled WGS sequence"/>
</dbReference>
<gene>
    <name evidence="2" type="ORF">BOKJ2_LOCUS7347</name>
</gene>
<name>A0A811KPL9_9BILA</name>
<reference evidence="2" key="1">
    <citation type="submission" date="2020-09" db="EMBL/GenBank/DDBJ databases">
        <authorList>
            <person name="Kikuchi T."/>
        </authorList>
    </citation>
    <scope>NUCLEOTIDE SEQUENCE</scope>
    <source>
        <strain evidence="2">SH1</strain>
    </source>
</reference>
<evidence type="ECO:0000313" key="3">
    <source>
        <dbReference type="Proteomes" id="UP000614601"/>
    </source>
</evidence>
<proteinExistence type="predicted"/>
<accession>A0A811KPL9</accession>
<keyword evidence="3" id="KW-1185">Reference proteome</keyword>
<dbReference type="InterPro" id="IPR033121">
    <property type="entry name" value="PEPTIDASE_A1"/>
</dbReference>
<dbReference type="InterPro" id="IPR021109">
    <property type="entry name" value="Peptidase_aspartic_dom_sf"/>
</dbReference>
<dbReference type="Proteomes" id="UP000614601">
    <property type="component" value="Unassembled WGS sequence"/>
</dbReference>
<dbReference type="PROSITE" id="PS51767">
    <property type="entry name" value="PEPTIDASE_A1"/>
    <property type="match status" value="1"/>
</dbReference>
<dbReference type="Pfam" id="PF00026">
    <property type="entry name" value="Asp"/>
    <property type="match status" value="1"/>
</dbReference>
<dbReference type="SUPFAM" id="SSF50630">
    <property type="entry name" value="Acid proteases"/>
    <property type="match status" value="1"/>
</dbReference>
<evidence type="ECO:0000313" key="2">
    <source>
        <dbReference type="EMBL" id="CAD5218137.1"/>
    </source>
</evidence>
<comment type="caution">
    <text evidence="2">The sequence shown here is derived from an EMBL/GenBank/DDBJ whole genome shotgun (WGS) entry which is preliminary data.</text>
</comment>
<dbReference type="EMBL" id="CAJFCW020000004">
    <property type="protein sequence ID" value="CAG9109367.1"/>
    <property type="molecule type" value="Genomic_DNA"/>
</dbReference>
<feature type="domain" description="Peptidase A1" evidence="1">
    <location>
        <begin position="1"/>
        <end position="284"/>
    </location>
</feature>
<sequence>MLNEDSFKDIVGSDNTFNPSKSYAFKNKSRPSGLTYDVPKYLTVKGYLAEDAFEILPNKGVRHEFVLGNTVNNNEALKSSDGKYHTGRLGFASASQWRSSVLYQWWRYFENENVCLHVTEDKDKNVKQSVVAIGVTPPKNRLFLSYKNPRNSDWNRAYISDFTVESKPTRWASSQLMIDSASDKIRVPRWTFDRAVELFNAQYDNITAEYYVQCNKAKSLGFQISNATIEIPFENLVEKLHGDSRFCRLLIGKVDWDLIYLGMPFFINRGVCMDHSKDNVLSLYDAGYRENNVIFDNAEENGAYVWRHDY</sequence>
<dbReference type="AlphaFoldDB" id="A0A811KPL9"/>
<protein>
    <recommendedName>
        <fullName evidence="1">Peptidase A1 domain-containing protein</fullName>
    </recommendedName>
</protein>